<name>A0A5B9MF26_9BACT</name>
<dbReference type="GO" id="GO:0006310">
    <property type="term" value="P:DNA recombination"/>
    <property type="evidence" value="ECO:0007669"/>
    <property type="project" value="UniProtKB-KW"/>
</dbReference>
<reference evidence="6 7" key="1">
    <citation type="submission" date="2019-02" db="EMBL/GenBank/DDBJ databases">
        <title>Planctomycetal bacteria perform biofilm scaping via a novel small molecule.</title>
        <authorList>
            <person name="Jeske O."/>
            <person name="Boedeker C."/>
            <person name="Wiegand S."/>
            <person name="Breitling P."/>
            <person name="Kallscheuer N."/>
            <person name="Jogler M."/>
            <person name="Rohde M."/>
            <person name="Petersen J."/>
            <person name="Medema M.H."/>
            <person name="Surup F."/>
            <person name="Jogler C."/>
        </authorList>
    </citation>
    <scope>NUCLEOTIDE SEQUENCE [LARGE SCALE GENOMIC DNA]</scope>
    <source>
        <strain evidence="6 7">Mal15</strain>
    </source>
</reference>
<dbReference type="InterPro" id="IPR050808">
    <property type="entry name" value="Phage_Integrase"/>
</dbReference>
<keyword evidence="2" id="KW-0229">DNA integration</keyword>
<evidence type="ECO:0000256" key="2">
    <source>
        <dbReference type="ARBA" id="ARBA00022908"/>
    </source>
</evidence>
<gene>
    <name evidence="6" type="ORF">Mal15_21830</name>
</gene>
<dbReference type="CDD" id="cd00397">
    <property type="entry name" value="DNA_BRE_C"/>
    <property type="match status" value="1"/>
</dbReference>
<dbReference type="InterPro" id="IPR013762">
    <property type="entry name" value="Integrase-like_cat_sf"/>
</dbReference>
<dbReference type="Pfam" id="PF00589">
    <property type="entry name" value="Phage_integrase"/>
    <property type="match status" value="1"/>
</dbReference>
<keyword evidence="7" id="KW-1185">Reference proteome</keyword>
<evidence type="ECO:0000256" key="3">
    <source>
        <dbReference type="ARBA" id="ARBA00023125"/>
    </source>
</evidence>
<dbReference type="Proteomes" id="UP000321353">
    <property type="component" value="Chromosome"/>
</dbReference>
<evidence type="ECO:0000313" key="7">
    <source>
        <dbReference type="Proteomes" id="UP000321353"/>
    </source>
</evidence>
<feature type="domain" description="Tyr recombinase" evidence="5">
    <location>
        <begin position="221"/>
        <end position="369"/>
    </location>
</feature>
<accession>A0A5B9MF26</accession>
<dbReference type="InterPro" id="IPR002104">
    <property type="entry name" value="Integrase_catalytic"/>
</dbReference>
<evidence type="ECO:0000259" key="5">
    <source>
        <dbReference type="Pfam" id="PF00589"/>
    </source>
</evidence>
<dbReference type="EMBL" id="CP036264">
    <property type="protein sequence ID" value="QEF98135.1"/>
    <property type="molecule type" value="Genomic_DNA"/>
</dbReference>
<evidence type="ECO:0000256" key="1">
    <source>
        <dbReference type="ARBA" id="ARBA00008857"/>
    </source>
</evidence>
<proteinExistence type="inferred from homology"/>
<evidence type="ECO:0000256" key="4">
    <source>
        <dbReference type="ARBA" id="ARBA00023172"/>
    </source>
</evidence>
<dbReference type="PANTHER" id="PTHR30629:SF2">
    <property type="entry name" value="PROPHAGE INTEGRASE INTS-RELATED"/>
    <property type="match status" value="1"/>
</dbReference>
<dbReference type="GO" id="GO:0015074">
    <property type="term" value="P:DNA integration"/>
    <property type="evidence" value="ECO:0007669"/>
    <property type="project" value="UniProtKB-KW"/>
</dbReference>
<evidence type="ECO:0000313" key="6">
    <source>
        <dbReference type="EMBL" id="QEF98135.1"/>
    </source>
</evidence>
<dbReference type="RefSeq" id="WP_147867699.1">
    <property type="nucleotide sequence ID" value="NZ_CP036264.1"/>
</dbReference>
<dbReference type="GO" id="GO:0003677">
    <property type="term" value="F:DNA binding"/>
    <property type="evidence" value="ECO:0007669"/>
    <property type="project" value="UniProtKB-KW"/>
</dbReference>
<dbReference type="Gene3D" id="1.10.443.10">
    <property type="entry name" value="Intergrase catalytic core"/>
    <property type="match status" value="1"/>
</dbReference>
<dbReference type="Gene3D" id="1.10.150.130">
    <property type="match status" value="1"/>
</dbReference>
<dbReference type="AlphaFoldDB" id="A0A5B9MF26"/>
<organism evidence="6 7">
    <name type="scientific">Stieleria maiorica</name>
    <dbReference type="NCBI Taxonomy" id="2795974"/>
    <lineage>
        <taxon>Bacteria</taxon>
        <taxon>Pseudomonadati</taxon>
        <taxon>Planctomycetota</taxon>
        <taxon>Planctomycetia</taxon>
        <taxon>Pirellulales</taxon>
        <taxon>Pirellulaceae</taxon>
        <taxon>Stieleria</taxon>
    </lineage>
</organism>
<keyword evidence="3" id="KW-0238">DNA-binding</keyword>
<protein>
    <submittedName>
        <fullName evidence="6">Phage integrase family protein</fullName>
    </submittedName>
</protein>
<dbReference type="InterPro" id="IPR010998">
    <property type="entry name" value="Integrase_recombinase_N"/>
</dbReference>
<dbReference type="SUPFAM" id="SSF56349">
    <property type="entry name" value="DNA breaking-rejoining enzymes"/>
    <property type="match status" value="1"/>
</dbReference>
<keyword evidence="4" id="KW-0233">DNA recombination</keyword>
<comment type="similarity">
    <text evidence="1">Belongs to the 'phage' integrase family.</text>
</comment>
<dbReference type="InterPro" id="IPR011010">
    <property type="entry name" value="DNA_brk_join_enz"/>
</dbReference>
<dbReference type="KEGG" id="smam:Mal15_21830"/>
<sequence length="393" mass="44844">MSKPRKNDSGAWTLVVQYAGQRRKLTLGKVPKSHVDDFCRNVEAIIEHVKYGGKSLGPRLQTWINNLADRHRLQLSEIGLFEYQTALTVGQLADLYVADYKKQSHADSTKTKVKSTVKNRLGKLREISLSDIEPVQRSARQNAEPVFSDAAKSTLADFNSWQRNHYSAATWTRDNKLLSSIGIWAVKHGYCDHNPFVGMPTASMVNEERLEYISAEMAIDAMEQCYSPDIRLTIAMGRFAGMRTDSEVRTMKWSHVDVDGGILTVIDSKKKEPRKMPLFQRIRDELERQRAVTGHTRYVASSDMRRASSSTNYQRIKEAVERSGQTAWPRLRQNLRSSCENDLLEIFDERLVTQWIGHTVTVSRKHYQKLRPSDYTNAIEVAASHGLNKVLDE</sequence>
<dbReference type="PANTHER" id="PTHR30629">
    <property type="entry name" value="PROPHAGE INTEGRASE"/>
    <property type="match status" value="1"/>
</dbReference>